<protein>
    <recommendedName>
        <fullName evidence="3">Retrotransposon gag domain-containing protein</fullName>
    </recommendedName>
</protein>
<evidence type="ECO:0008006" key="3">
    <source>
        <dbReference type="Google" id="ProtNLM"/>
    </source>
</evidence>
<sequence>MQLTVEAFDGSATMESWLVKVAKYFLLHADSLVLKGLQWTKTQLYCGLVLRLTGNAQLSIVYRDPSHEEDTPERLLKELKFYSYYSGGMSTMMQLFECKQLVGERLQDYAKRLRSFGVERSEAKEIWYVEAFRDGVRNRENSNFLLLQTFKSLWEAVNETVRLCGDYGEGRGVGWQEAVSCYSSAEAEVVSPPEDDDQWWTSLTAAERKAIAAERQAKESQQASVEMSGDSSDYERRVLDVGSFDGSEKLETWLVKISEYILRHVDSAVLDGEQWTKEQLYDGLMTRLTGSA</sequence>
<keyword evidence="2" id="KW-1185">Reference proteome</keyword>
<organism evidence="1 2">
    <name type="scientific">Phytophthora boehmeriae</name>
    <dbReference type="NCBI Taxonomy" id="109152"/>
    <lineage>
        <taxon>Eukaryota</taxon>
        <taxon>Sar</taxon>
        <taxon>Stramenopiles</taxon>
        <taxon>Oomycota</taxon>
        <taxon>Peronosporomycetes</taxon>
        <taxon>Peronosporales</taxon>
        <taxon>Peronosporaceae</taxon>
        <taxon>Phytophthora</taxon>
    </lineage>
</organism>
<comment type="caution">
    <text evidence="1">The sequence shown here is derived from an EMBL/GenBank/DDBJ whole genome shotgun (WGS) entry which is preliminary data.</text>
</comment>
<proteinExistence type="predicted"/>
<dbReference type="AlphaFoldDB" id="A0A8T1XCP6"/>
<reference evidence="1" key="1">
    <citation type="submission" date="2021-02" db="EMBL/GenBank/DDBJ databases">
        <authorList>
            <person name="Palmer J.M."/>
        </authorList>
    </citation>
    <scope>NUCLEOTIDE SEQUENCE</scope>
    <source>
        <strain evidence="1">SCRP23</strain>
    </source>
</reference>
<dbReference type="OrthoDB" id="117242at2759"/>
<evidence type="ECO:0000313" key="2">
    <source>
        <dbReference type="Proteomes" id="UP000693981"/>
    </source>
</evidence>
<name>A0A8T1XCP6_9STRA</name>
<gene>
    <name evidence="1" type="ORF">PHYBOEH_002718</name>
</gene>
<dbReference type="EMBL" id="JAGDFL010000017">
    <property type="protein sequence ID" value="KAG7401160.1"/>
    <property type="molecule type" value="Genomic_DNA"/>
</dbReference>
<evidence type="ECO:0000313" key="1">
    <source>
        <dbReference type="EMBL" id="KAG7401160.1"/>
    </source>
</evidence>
<dbReference type="Proteomes" id="UP000693981">
    <property type="component" value="Unassembled WGS sequence"/>
</dbReference>
<accession>A0A8T1XCP6</accession>